<comment type="caution">
    <text evidence="1">The sequence shown here is derived from an EMBL/GenBank/DDBJ whole genome shotgun (WGS) entry which is preliminary data.</text>
</comment>
<evidence type="ECO:0000313" key="2">
    <source>
        <dbReference type="Proteomes" id="UP001165308"/>
    </source>
</evidence>
<evidence type="ECO:0000313" key="1">
    <source>
        <dbReference type="EMBL" id="MCL7930381.1"/>
    </source>
</evidence>
<dbReference type="EMBL" id="JAMJPJ010000015">
    <property type="protein sequence ID" value="MCL7930381.1"/>
    <property type="molecule type" value="Genomic_DNA"/>
</dbReference>
<organism evidence="1 2">
    <name type="scientific">Halomonas llamarensis</name>
    <dbReference type="NCBI Taxonomy" id="2945104"/>
    <lineage>
        <taxon>Bacteria</taxon>
        <taxon>Pseudomonadati</taxon>
        <taxon>Pseudomonadota</taxon>
        <taxon>Gammaproteobacteria</taxon>
        <taxon>Oceanospirillales</taxon>
        <taxon>Halomonadaceae</taxon>
        <taxon>Halomonas</taxon>
    </lineage>
</organism>
<dbReference type="RefSeq" id="WP_250081898.1">
    <property type="nucleotide sequence ID" value="NZ_JAMJPJ010000015.1"/>
</dbReference>
<proteinExistence type="predicted"/>
<gene>
    <name evidence="1" type="ORF">M8006_10410</name>
</gene>
<dbReference type="Proteomes" id="UP001165308">
    <property type="component" value="Unassembled WGS sequence"/>
</dbReference>
<accession>A0ABT0SRX1</accession>
<name>A0ABT0SRX1_9GAMM</name>
<keyword evidence="2" id="KW-1185">Reference proteome</keyword>
<reference evidence="1" key="1">
    <citation type="submission" date="2022-05" db="EMBL/GenBank/DDBJ databases">
        <title>Halomonas geminus sp. nov. and Halomonas llamarensis sp. nov. isolated from high-altitude salars of the Atacama Desert.</title>
        <authorList>
            <person name="Hintersatz C."/>
            <person name="Rojas L.A."/>
            <person name="Wei T.-S."/>
            <person name="Kutschke S."/>
            <person name="Lehmann F."/>
            <person name="Jain R."/>
            <person name="Pollmann K."/>
        </authorList>
    </citation>
    <scope>NUCLEOTIDE SEQUENCE</scope>
    <source>
        <strain evidence="1">ATCHA</strain>
    </source>
</reference>
<protein>
    <submittedName>
        <fullName evidence="1">Uncharacterized protein</fullName>
    </submittedName>
</protein>
<sequence length="56" mass="6322">MNTPFFWAGLTGSLWTRLDQRNADGVDFDYEQLSDLLALSNGLIEPLDPKPKPNDK</sequence>